<keyword evidence="3" id="KW-0547">Nucleotide-binding</keyword>
<dbReference type="GO" id="GO:0005829">
    <property type="term" value="C:cytosol"/>
    <property type="evidence" value="ECO:0007669"/>
    <property type="project" value="TreeGrafter"/>
</dbReference>
<dbReference type="OrthoDB" id="5212574at2759"/>
<dbReference type="GO" id="GO:0004326">
    <property type="term" value="F:tetrahydrofolylpolyglutamate synthase activity"/>
    <property type="evidence" value="ECO:0007669"/>
    <property type="project" value="InterPro"/>
</dbReference>
<sequence>SSPHLINVEERIRINGKPIDRQLFADLFWFIHDKIIRYTNVCGTPRPGYLHYIILIACKAFIDQQVDVAVVEVGLGGRFDHTNFFSAPAVSVVTHLCLEHTDVLGNSLAEIAWRKSGIFRPHCYAVVSRDQPDEVLQVFEQEANLVGCPLFVAAKAEEIRVLYSEAEDDVADGRIYSNNNLANILKANLPDAVSFNTSNLEVSLTAIYLWMQYRRDMLFPESIGEPLYVSNVYSVAAYDL</sequence>
<accession>A0A8E0S5M3</accession>
<reference evidence="5" key="1">
    <citation type="submission" date="2019-05" db="EMBL/GenBank/DDBJ databases">
        <title>Annotation for the trematode Fasciolopsis buski.</title>
        <authorList>
            <person name="Choi Y.-J."/>
        </authorList>
    </citation>
    <scope>NUCLEOTIDE SEQUENCE</scope>
    <source>
        <strain evidence="5">HT</strain>
        <tissue evidence="5">Whole worm</tissue>
    </source>
</reference>
<dbReference type="Gene3D" id="3.40.1190.10">
    <property type="entry name" value="Mur-like, catalytic domain"/>
    <property type="match status" value="1"/>
</dbReference>
<evidence type="ECO:0000313" key="6">
    <source>
        <dbReference type="Proteomes" id="UP000728185"/>
    </source>
</evidence>
<dbReference type="AlphaFoldDB" id="A0A8E0S5M3"/>
<keyword evidence="2" id="KW-0436">Ligase</keyword>
<dbReference type="SUPFAM" id="SSF53623">
    <property type="entry name" value="MurD-like peptide ligases, catalytic domain"/>
    <property type="match status" value="1"/>
</dbReference>
<dbReference type="GO" id="GO:0005524">
    <property type="term" value="F:ATP binding"/>
    <property type="evidence" value="ECO:0007669"/>
    <property type="project" value="UniProtKB-KW"/>
</dbReference>
<name>A0A8E0S5M3_9TREM</name>
<evidence type="ECO:0000256" key="2">
    <source>
        <dbReference type="ARBA" id="ARBA00022598"/>
    </source>
</evidence>
<evidence type="ECO:0000256" key="3">
    <source>
        <dbReference type="ARBA" id="ARBA00022741"/>
    </source>
</evidence>
<keyword evidence="4" id="KW-0067">ATP-binding</keyword>
<proteinExistence type="inferred from homology"/>
<comment type="caution">
    <text evidence="5">The sequence shown here is derived from an EMBL/GenBank/DDBJ whole genome shotgun (WGS) entry which is preliminary data.</text>
</comment>
<evidence type="ECO:0000256" key="4">
    <source>
        <dbReference type="ARBA" id="ARBA00022840"/>
    </source>
</evidence>
<dbReference type="GO" id="GO:0005739">
    <property type="term" value="C:mitochondrion"/>
    <property type="evidence" value="ECO:0007669"/>
    <property type="project" value="TreeGrafter"/>
</dbReference>
<comment type="similarity">
    <text evidence="1">Belongs to the folylpolyglutamate synthase family.</text>
</comment>
<dbReference type="InterPro" id="IPR036565">
    <property type="entry name" value="Mur-like_cat_sf"/>
</dbReference>
<evidence type="ECO:0000313" key="5">
    <source>
        <dbReference type="EMBL" id="KAA0198595.1"/>
    </source>
</evidence>
<protein>
    <submittedName>
        <fullName evidence="5">Folylpolyglutamate synthase</fullName>
    </submittedName>
</protein>
<dbReference type="Proteomes" id="UP000728185">
    <property type="component" value="Unassembled WGS sequence"/>
</dbReference>
<dbReference type="EMBL" id="LUCM01001616">
    <property type="protein sequence ID" value="KAA0198595.1"/>
    <property type="molecule type" value="Genomic_DNA"/>
</dbReference>
<dbReference type="InterPro" id="IPR001645">
    <property type="entry name" value="Folylpolyglutamate_synth"/>
</dbReference>
<evidence type="ECO:0000256" key="1">
    <source>
        <dbReference type="ARBA" id="ARBA00008276"/>
    </source>
</evidence>
<keyword evidence="6" id="KW-1185">Reference proteome</keyword>
<gene>
    <name evidence="5" type="ORF">FBUS_06252</name>
</gene>
<dbReference type="PANTHER" id="PTHR11136">
    <property type="entry name" value="FOLYLPOLYGLUTAMATE SYNTHASE-RELATED"/>
    <property type="match status" value="1"/>
</dbReference>
<dbReference type="PANTHER" id="PTHR11136:SF5">
    <property type="entry name" value="FOLYLPOLYGLUTAMATE SYNTHASE, MITOCHONDRIAL"/>
    <property type="match status" value="1"/>
</dbReference>
<feature type="non-terminal residue" evidence="5">
    <location>
        <position position="1"/>
    </location>
</feature>
<organism evidence="5 6">
    <name type="scientific">Fasciolopsis buskii</name>
    <dbReference type="NCBI Taxonomy" id="27845"/>
    <lineage>
        <taxon>Eukaryota</taxon>
        <taxon>Metazoa</taxon>
        <taxon>Spiralia</taxon>
        <taxon>Lophotrochozoa</taxon>
        <taxon>Platyhelminthes</taxon>
        <taxon>Trematoda</taxon>
        <taxon>Digenea</taxon>
        <taxon>Plagiorchiida</taxon>
        <taxon>Echinostomata</taxon>
        <taxon>Echinostomatoidea</taxon>
        <taxon>Fasciolidae</taxon>
        <taxon>Fasciolopsis</taxon>
    </lineage>
</organism>